<evidence type="ECO:0000256" key="1">
    <source>
        <dbReference type="SAM" id="MobiDB-lite"/>
    </source>
</evidence>
<name>A0A0B6Z573_9EUPU</name>
<dbReference type="AlphaFoldDB" id="A0A0B6Z573"/>
<protein>
    <submittedName>
        <fullName evidence="2">Uncharacterized protein</fullName>
    </submittedName>
</protein>
<feature type="non-terminal residue" evidence="2">
    <location>
        <position position="1"/>
    </location>
</feature>
<gene>
    <name evidence="2" type="primary">ORF49149</name>
</gene>
<feature type="region of interest" description="Disordered" evidence="1">
    <location>
        <begin position="30"/>
        <end position="58"/>
    </location>
</feature>
<feature type="compositionally biased region" description="Basic and acidic residues" evidence="1">
    <location>
        <begin position="47"/>
        <end position="58"/>
    </location>
</feature>
<organism evidence="2">
    <name type="scientific">Arion vulgaris</name>
    <dbReference type="NCBI Taxonomy" id="1028688"/>
    <lineage>
        <taxon>Eukaryota</taxon>
        <taxon>Metazoa</taxon>
        <taxon>Spiralia</taxon>
        <taxon>Lophotrochozoa</taxon>
        <taxon>Mollusca</taxon>
        <taxon>Gastropoda</taxon>
        <taxon>Heterobranchia</taxon>
        <taxon>Euthyneura</taxon>
        <taxon>Panpulmonata</taxon>
        <taxon>Eupulmonata</taxon>
        <taxon>Stylommatophora</taxon>
        <taxon>Helicina</taxon>
        <taxon>Arionoidea</taxon>
        <taxon>Arionidae</taxon>
        <taxon>Arion</taxon>
    </lineage>
</organism>
<sequence>EERTRQEHAMDIVKEERARQTMGDIVKEERTGQEQIDNGKKKKKMKKQMDVVKKNQQEQDKIVNKEKKSNDQIAVVKDEEKVEQVNVAKKRINSQKQNLSKSTPIAIADVKVVAIKLNEKVVSEFIASNIEPRCHITQNVTVRNITDSGGRDCVSL</sequence>
<proteinExistence type="predicted"/>
<dbReference type="EMBL" id="HACG01016828">
    <property type="protein sequence ID" value="CEK63693.1"/>
    <property type="molecule type" value="Transcribed_RNA"/>
</dbReference>
<reference evidence="2" key="1">
    <citation type="submission" date="2014-12" db="EMBL/GenBank/DDBJ databases">
        <title>Insight into the proteome of Arion vulgaris.</title>
        <authorList>
            <person name="Aradska J."/>
            <person name="Bulat T."/>
            <person name="Smidak R."/>
            <person name="Sarate P."/>
            <person name="Gangsoo J."/>
            <person name="Sialana F."/>
            <person name="Bilban M."/>
            <person name="Lubec G."/>
        </authorList>
    </citation>
    <scope>NUCLEOTIDE SEQUENCE</scope>
    <source>
        <tissue evidence="2">Skin</tissue>
    </source>
</reference>
<evidence type="ECO:0000313" key="2">
    <source>
        <dbReference type="EMBL" id="CEK63693.1"/>
    </source>
</evidence>
<feature type="non-terminal residue" evidence="2">
    <location>
        <position position="156"/>
    </location>
</feature>
<accession>A0A0B6Z573</accession>